<keyword evidence="1" id="KW-0812">Transmembrane</keyword>
<dbReference type="RefSeq" id="XP_022299244.1">
    <property type="nucleotide sequence ID" value="XM_022443536.1"/>
</dbReference>
<dbReference type="AlphaFoldDB" id="A0A8B8B939"/>
<keyword evidence="1" id="KW-0472">Membrane</keyword>
<evidence type="ECO:0000313" key="2">
    <source>
        <dbReference type="Proteomes" id="UP000694844"/>
    </source>
</evidence>
<dbReference type="Gene3D" id="2.60.40.10">
    <property type="entry name" value="Immunoglobulins"/>
    <property type="match status" value="1"/>
</dbReference>
<evidence type="ECO:0000313" key="3">
    <source>
        <dbReference type="RefSeq" id="XP_022299244.1"/>
    </source>
</evidence>
<gene>
    <name evidence="3" type="primary">LOC111108046</name>
</gene>
<dbReference type="KEGG" id="cvn:111108046"/>
<dbReference type="OrthoDB" id="6205815at2759"/>
<organism evidence="2 3">
    <name type="scientific">Crassostrea virginica</name>
    <name type="common">Eastern oyster</name>
    <dbReference type="NCBI Taxonomy" id="6565"/>
    <lineage>
        <taxon>Eukaryota</taxon>
        <taxon>Metazoa</taxon>
        <taxon>Spiralia</taxon>
        <taxon>Lophotrochozoa</taxon>
        <taxon>Mollusca</taxon>
        <taxon>Bivalvia</taxon>
        <taxon>Autobranchia</taxon>
        <taxon>Pteriomorphia</taxon>
        <taxon>Ostreida</taxon>
        <taxon>Ostreoidea</taxon>
        <taxon>Ostreidae</taxon>
        <taxon>Crassostrea</taxon>
    </lineage>
</organism>
<keyword evidence="2" id="KW-1185">Reference proteome</keyword>
<accession>A0A8B8B939</accession>
<sequence>MHVTGKGRKIERKIRVLCIHFFVCFRMRFCFVVLWIVHTAYALTSIQVQNSTIQLGKTDVDIRCLVNEREDERIRVIQLIRSNANIVSVTVTGVLFQDKELQKRAVAEGSVMNTTSSFLHMTIDRQNVTKNDGGTYFCKSFAANRDPEESKKPFLNITETKRYDTNDACGYKPSKHSLLLVLVAMLINYKGM</sequence>
<dbReference type="Proteomes" id="UP000694844">
    <property type="component" value="Chromosome 8"/>
</dbReference>
<dbReference type="InterPro" id="IPR013783">
    <property type="entry name" value="Ig-like_fold"/>
</dbReference>
<proteinExistence type="predicted"/>
<keyword evidence="1" id="KW-1133">Transmembrane helix</keyword>
<feature type="transmembrane region" description="Helical" evidence="1">
    <location>
        <begin position="16"/>
        <end position="37"/>
    </location>
</feature>
<evidence type="ECO:0000256" key="1">
    <source>
        <dbReference type="SAM" id="Phobius"/>
    </source>
</evidence>
<dbReference type="GeneID" id="111108046"/>
<reference evidence="3" key="1">
    <citation type="submission" date="2025-08" db="UniProtKB">
        <authorList>
            <consortium name="RefSeq"/>
        </authorList>
    </citation>
    <scope>IDENTIFICATION</scope>
    <source>
        <tissue evidence="3">Whole sample</tissue>
    </source>
</reference>
<protein>
    <submittedName>
        <fullName evidence="3">Uncharacterized protein LOC111108046 isoform X1</fullName>
    </submittedName>
</protein>
<name>A0A8B8B939_CRAVI</name>